<evidence type="ECO:0000313" key="2">
    <source>
        <dbReference type="Proteomes" id="UP000183585"/>
    </source>
</evidence>
<dbReference type="AlphaFoldDB" id="A0A1C5ATT1"/>
<accession>A0A1C5ATT1</accession>
<keyword evidence="2" id="KW-1185">Reference proteome</keyword>
<sequence>MSWISTRGAWLTYPPVWRSPTIVAVAGVPVVARWAVAYWPVSCWRICYMAASP</sequence>
<evidence type="ECO:0000313" key="1">
    <source>
        <dbReference type="EMBL" id="SCF48627.1"/>
    </source>
</evidence>
<reference evidence="2" key="1">
    <citation type="submission" date="2016-06" db="EMBL/GenBank/DDBJ databases">
        <authorList>
            <person name="Varghese N."/>
            <person name="Submissions Spin"/>
        </authorList>
    </citation>
    <scope>NUCLEOTIDE SEQUENCE [LARGE SCALE GENOMIC DNA]</scope>
    <source>
        <strain evidence="2">DSM 43168</strain>
    </source>
</reference>
<gene>
    <name evidence="1" type="ORF">GA0070563_11962</name>
</gene>
<dbReference type="Proteomes" id="UP000183585">
    <property type="component" value="Unassembled WGS sequence"/>
</dbReference>
<proteinExistence type="predicted"/>
<organism evidence="1 2">
    <name type="scientific">Micromonospora carbonacea</name>
    <dbReference type="NCBI Taxonomy" id="47853"/>
    <lineage>
        <taxon>Bacteria</taxon>
        <taxon>Bacillati</taxon>
        <taxon>Actinomycetota</taxon>
        <taxon>Actinomycetes</taxon>
        <taxon>Micromonosporales</taxon>
        <taxon>Micromonosporaceae</taxon>
        <taxon>Micromonospora</taxon>
    </lineage>
</organism>
<dbReference type="EMBL" id="FMCT01000019">
    <property type="protein sequence ID" value="SCF48627.1"/>
    <property type="molecule type" value="Genomic_DNA"/>
</dbReference>
<name>A0A1C5ATT1_9ACTN</name>
<protein>
    <submittedName>
        <fullName evidence="1">Uncharacterized protein</fullName>
    </submittedName>
</protein>